<dbReference type="EMBL" id="UINC01017832">
    <property type="protein sequence ID" value="SVA74372.1"/>
    <property type="molecule type" value="Genomic_DNA"/>
</dbReference>
<evidence type="ECO:0000313" key="2">
    <source>
        <dbReference type="EMBL" id="SVA74372.1"/>
    </source>
</evidence>
<dbReference type="AlphaFoldDB" id="A0A381YCR1"/>
<feature type="domain" description="Alpha-galactosidase NEW3" evidence="1">
    <location>
        <begin position="564"/>
        <end position="636"/>
    </location>
</feature>
<proteinExistence type="predicted"/>
<dbReference type="Gene3D" id="3.40.50.10320">
    <property type="entry name" value="LmbE-like"/>
    <property type="match status" value="1"/>
</dbReference>
<dbReference type="InterPro" id="IPR018905">
    <property type="entry name" value="A-galactase_NEW3"/>
</dbReference>
<evidence type="ECO:0000259" key="1">
    <source>
        <dbReference type="Pfam" id="PF10633"/>
    </source>
</evidence>
<gene>
    <name evidence="2" type="ORF">METZ01_LOCUS127226</name>
</gene>
<dbReference type="Gene3D" id="3.40.50.880">
    <property type="match status" value="1"/>
</dbReference>
<dbReference type="InterPro" id="IPR003737">
    <property type="entry name" value="GlcNAc_PI_deacetylase-related"/>
</dbReference>
<dbReference type="SUPFAM" id="SSF52317">
    <property type="entry name" value="Class I glutamine amidotransferase-like"/>
    <property type="match status" value="1"/>
</dbReference>
<name>A0A381YCR1_9ZZZZ</name>
<protein>
    <recommendedName>
        <fullName evidence="1">Alpha-galactosidase NEW3 domain-containing protein</fullName>
    </recommendedName>
</protein>
<accession>A0A381YCR1</accession>
<reference evidence="2" key="1">
    <citation type="submission" date="2018-05" db="EMBL/GenBank/DDBJ databases">
        <authorList>
            <person name="Lanie J.A."/>
            <person name="Ng W.-L."/>
            <person name="Kazmierczak K.M."/>
            <person name="Andrzejewski T.M."/>
            <person name="Davidsen T.M."/>
            <person name="Wayne K.J."/>
            <person name="Tettelin H."/>
            <person name="Glass J.I."/>
            <person name="Rusch D."/>
            <person name="Podicherti R."/>
            <person name="Tsui H.-C.T."/>
            <person name="Winkler M.E."/>
        </authorList>
    </citation>
    <scope>NUCLEOTIDE SEQUENCE</scope>
</reference>
<dbReference type="Pfam" id="PF02585">
    <property type="entry name" value="PIG-L"/>
    <property type="match status" value="1"/>
</dbReference>
<dbReference type="InterPro" id="IPR029062">
    <property type="entry name" value="Class_I_gatase-like"/>
</dbReference>
<organism evidence="2">
    <name type="scientific">marine metagenome</name>
    <dbReference type="NCBI Taxonomy" id="408172"/>
    <lineage>
        <taxon>unclassified sequences</taxon>
        <taxon>metagenomes</taxon>
        <taxon>ecological metagenomes</taxon>
    </lineage>
</organism>
<dbReference type="Pfam" id="PF10633">
    <property type="entry name" value="NPCBM_assoc"/>
    <property type="match status" value="1"/>
</dbReference>
<dbReference type="InterPro" id="IPR024078">
    <property type="entry name" value="LmbE-like_dom_sf"/>
</dbReference>
<dbReference type="SUPFAM" id="SSF102588">
    <property type="entry name" value="LmbE-like"/>
    <property type="match status" value="1"/>
</dbReference>
<sequence>MKSRLLPLGAACLAFFGGVGSRVPAAQPAEHLSGRTELGLTLRQLNTVATFMMATAHPDDEDNGLLALLSKGEGIRTALVTATRGDGGQNEIGPELFDALAALRTEELLAAHRLDGAEQYFTRAVDFGYSFSRQETFDKWGREEILGDYVRMIRTVRPDVITGMSPDGDGGGQHHQASAELAHEAYAAAADPTRFPEQLVDGLRPWQASKFYFSAGFGFGRGGRGGRSGAGASAGPRITTVETGRFDPLLGRTYAEIGSHARSMHKCQGMSPLVNLPGPASARYRLAETTIEGQVDIPERSLFDGVDVSLEGLARFAGVQPPNDLVPELAALARYGASAQDAFDQGAMLELRTSLLAGLTAVRTLRGRLGVLGLSGEAAFEIDFRLAQKERQYAQAVLLAHDIRLEAFATDGIVVADQPVTVLAQVANYGEAAVAVRQIRFNGFADETLTCGADIVAGGGVYECDSVLQFPEVLPESDVYWERLPNAARYRVDADVPFGLPFRPTPFRAIFELDFISGRILVDRPVAYRHASDIFVGEKRMELQVVPRFAVDVTPQIAVLPLDADTEREVRVTVRHGGREASGGVLALELPPGWRSSPEREVVEFTREDEVRTVRFIVRPPRGVPAGEYRIGASLSADGEAFERGYQVVEYPHIGRRHLVHAADMVVKVIDVELPPGLRVGYVDGVGDEVPAAIQQLGATLEYIAAEQLAYDDLSGFDVIVTGVRAYERNDALRANNHRLLDYVEAGGTLIVQYNKFEFNAAQYGPYPAQVSRSRVTDEFAQVEALVPDHQVFGFPNEVSDDTWAGWVQERGLYFLGTKDPAYTDLVQLSDSFPSNPGVKRGALVEARYGDGRWLYVGLGLWRQLPAGTPGAYQLLANLLSLR</sequence>